<evidence type="ECO:0000259" key="4">
    <source>
        <dbReference type="Pfam" id="PF22124"/>
    </source>
</evidence>
<dbReference type="InterPro" id="IPR008928">
    <property type="entry name" value="6-hairpin_glycosidase_sf"/>
</dbReference>
<evidence type="ECO:0000256" key="1">
    <source>
        <dbReference type="SAM" id="MobiDB-lite"/>
    </source>
</evidence>
<accession>A0ABX1XC57</accession>
<feature type="domain" description="Glycosyl hydrolase family 95 N-terminal" evidence="2">
    <location>
        <begin position="56"/>
        <end position="289"/>
    </location>
</feature>
<reference evidence="5 6" key="1">
    <citation type="submission" date="2019-10" db="EMBL/GenBank/DDBJ databases">
        <title>Description of Paenibacillus humi sp. nov.</title>
        <authorList>
            <person name="Carlier A."/>
            <person name="Qi S."/>
        </authorList>
    </citation>
    <scope>NUCLEOTIDE SEQUENCE [LARGE SCALE GENOMIC DNA]</scope>
    <source>
        <strain evidence="5 6">LMG 31461</strain>
    </source>
</reference>
<keyword evidence="5" id="KW-0378">Hydrolase</keyword>
<proteinExistence type="predicted"/>
<protein>
    <submittedName>
        <fullName evidence="5">Glycoside hydrolase family 95 protein</fullName>
    </submittedName>
</protein>
<comment type="caution">
    <text evidence="5">The sequence shown here is derived from an EMBL/GenBank/DDBJ whole genome shotgun (WGS) entry which is preliminary data.</text>
</comment>
<dbReference type="InterPro" id="IPR027414">
    <property type="entry name" value="GH95_N_dom"/>
</dbReference>
<sequence>MIQASNSILKKRTSSTKKNPNKSDAWKRTRSCLLMAWSGFFSKRRVILMSRQQLKLWYRRPAENWVNALPVGNGKLGAMIFGRVEQERIQINEDSLWYGGPKMREQPDAHKHLEEIRRLMFEGKPQDAEYLARMAMTPGPKFFAPYQTLGDINLYFRQTNGETTNYRRELDLPTGIATTSFTLDGTTYHREIFASAIDQVLVIRLSSDRSGAISFSTNVSRRPFEGTSGREGAESIVMQGQCGPDGVQYTTVLKAVAEGGNVQIIGDFVSVEAVDSVTLYVAAATTFRHQDPRSVCQARIESGVSKGFEAIREDHVKDHRSLFERVQLEIEDSNEAELKALPTDERLARVQDGQADHGLISLFFQYGRYLLMGSSRPGSLPANLQGIWNESHTPPWESDYHLNINLQMNYWPAEVCNLAECHEPVFDLMDRLLENGRKTAREIYGARGFVAHHATNLWAETDICGIYVPAIFWPMGGAWMSLHLWEHYRFGGDRDFLGSRAYPIMKEAALFFLDFLIKDEQGRLVTVPSLSLENTYRLPNGNEGVLSIGPSMDSQIIHTLLAACIESGMILDTDKEFLEELEQVRRRLPEPAIGKHGQLMEWAVDYEEVELGHRHISHLFALHPGEQITVHHTPRLAEAARRTLERRLAYGGGHTGWSRAWIINFWARLHDGEQAYINLMELLSHSVHTSLLGDHPPFQIDGNFGGTAAIAEMLLQSHRDEILLLPALPKAWRHGRVSGLRARGGFEVEIQWQDGQLKVAVLHATQDGLCTIRSESPLVISREEGDVLVVNSIDGSVYCFTAEAGIRYSVQCANIDYSIPSTWK</sequence>
<dbReference type="Pfam" id="PF21307">
    <property type="entry name" value="Glyco_hydro_95_C"/>
    <property type="match status" value="1"/>
</dbReference>
<keyword evidence="6" id="KW-1185">Reference proteome</keyword>
<dbReference type="Pfam" id="PF22124">
    <property type="entry name" value="Glyco_hydro_95_cat"/>
    <property type="match status" value="1"/>
</dbReference>
<dbReference type="SUPFAM" id="SSF48208">
    <property type="entry name" value="Six-hairpin glycosidases"/>
    <property type="match status" value="1"/>
</dbReference>
<name>A0ABX1XC57_9BACL</name>
<evidence type="ECO:0000259" key="3">
    <source>
        <dbReference type="Pfam" id="PF21307"/>
    </source>
</evidence>
<evidence type="ECO:0000313" key="6">
    <source>
        <dbReference type="Proteomes" id="UP000653578"/>
    </source>
</evidence>
<dbReference type="PIRSF" id="PIRSF007663">
    <property type="entry name" value="UCP007663"/>
    <property type="match status" value="1"/>
</dbReference>
<dbReference type="Proteomes" id="UP000653578">
    <property type="component" value="Unassembled WGS sequence"/>
</dbReference>
<organism evidence="5 6">
    <name type="scientific">Paenibacillus plantarum</name>
    <dbReference type="NCBI Taxonomy" id="2654975"/>
    <lineage>
        <taxon>Bacteria</taxon>
        <taxon>Bacillati</taxon>
        <taxon>Bacillota</taxon>
        <taxon>Bacilli</taxon>
        <taxon>Bacillales</taxon>
        <taxon>Paenibacillaceae</taxon>
        <taxon>Paenibacillus</taxon>
    </lineage>
</organism>
<dbReference type="InterPro" id="IPR049053">
    <property type="entry name" value="AFCA-like_C"/>
</dbReference>
<dbReference type="Gene3D" id="1.50.10.10">
    <property type="match status" value="1"/>
</dbReference>
<evidence type="ECO:0000313" key="5">
    <source>
        <dbReference type="EMBL" id="NOU65972.1"/>
    </source>
</evidence>
<evidence type="ECO:0000259" key="2">
    <source>
        <dbReference type="Pfam" id="PF14498"/>
    </source>
</evidence>
<feature type="domain" description="Alpha fucosidase A-like C-terminal" evidence="3">
    <location>
        <begin position="716"/>
        <end position="810"/>
    </location>
</feature>
<dbReference type="PANTHER" id="PTHR31084:SF0">
    <property type="entry name" value="ALPHA-L-FUCOSIDASE 2"/>
    <property type="match status" value="1"/>
</dbReference>
<dbReference type="PANTHER" id="PTHR31084">
    <property type="entry name" value="ALPHA-L-FUCOSIDASE 2"/>
    <property type="match status" value="1"/>
</dbReference>
<feature type="domain" description="Glycosyl hydrolase family 95 catalytic" evidence="4">
    <location>
        <begin position="308"/>
        <end position="714"/>
    </location>
</feature>
<dbReference type="InterPro" id="IPR016518">
    <property type="entry name" value="Alpha-L-fucosidase"/>
</dbReference>
<dbReference type="Gene3D" id="2.60.40.1180">
    <property type="entry name" value="Golgi alpha-mannosidase II"/>
    <property type="match status" value="1"/>
</dbReference>
<dbReference type="EMBL" id="WHNY01000060">
    <property type="protein sequence ID" value="NOU65972.1"/>
    <property type="molecule type" value="Genomic_DNA"/>
</dbReference>
<dbReference type="InterPro" id="IPR054363">
    <property type="entry name" value="GH95_cat"/>
</dbReference>
<dbReference type="InterPro" id="IPR012341">
    <property type="entry name" value="6hp_glycosidase-like_sf"/>
</dbReference>
<dbReference type="Pfam" id="PF14498">
    <property type="entry name" value="Glyco_hyd_65N_2"/>
    <property type="match status" value="1"/>
</dbReference>
<dbReference type="InterPro" id="IPR013780">
    <property type="entry name" value="Glyco_hydro_b"/>
</dbReference>
<dbReference type="Gene3D" id="2.70.98.50">
    <property type="entry name" value="putative glycoside hydrolase family protein from bacillus halodurans"/>
    <property type="match status" value="1"/>
</dbReference>
<dbReference type="GO" id="GO:0016787">
    <property type="term" value="F:hydrolase activity"/>
    <property type="evidence" value="ECO:0007669"/>
    <property type="project" value="UniProtKB-KW"/>
</dbReference>
<gene>
    <name evidence="5" type="ORF">GC096_18200</name>
</gene>
<feature type="region of interest" description="Disordered" evidence="1">
    <location>
        <begin position="1"/>
        <end position="24"/>
    </location>
</feature>